<dbReference type="AlphaFoldDB" id="U6GNA5"/>
<gene>
    <name evidence="4" type="ORF">EAH_00023140</name>
</gene>
<dbReference type="PANTHER" id="PTHR22997">
    <property type="entry name" value="PIH1 DOMAIN-CONTAINING PROTEIN 1"/>
    <property type="match status" value="1"/>
</dbReference>
<proteinExistence type="inferred from homology"/>
<evidence type="ECO:0000313" key="5">
    <source>
        <dbReference type="Proteomes" id="UP000018050"/>
    </source>
</evidence>
<organism evidence="4 5">
    <name type="scientific">Eimeria acervulina</name>
    <name type="common">Coccidian parasite</name>
    <dbReference type="NCBI Taxonomy" id="5801"/>
    <lineage>
        <taxon>Eukaryota</taxon>
        <taxon>Sar</taxon>
        <taxon>Alveolata</taxon>
        <taxon>Apicomplexa</taxon>
        <taxon>Conoidasida</taxon>
        <taxon>Coccidia</taxon>
        <taxon>Eucoccidiorida</taxon>
        <taxon>Eimeriorina</taxon>
        <taxon>Eimeriidae</taxon>
        <taxon>Eimeria</taxon>
    </lineage>
</organism>
<feature type="region of interest" description="Disordered" evidence="2">
    <location>
        <begin position="620"/>
        <end position="648"/>
    </location>
</feature>
<dbReference type="InterPro" id="IPR050734">
    <property type="entry name" value="PIH1/Kintoun_subfamily"/>
</dbReference>
<reference evidence="4" key="2">
    <citation type="submission" date="2013-10" db="EMBL/GenBank/DDBJ databases">
        <authorList>
            <person name="Aslett M."/>
        </authorList>
    </citation>
    <scope>NUCLEOTIDE SEQUENCE</scope>
    <source>
        <strain evidence="4">Houghton</strain>
    </source>
</reference>
<dbReference type="RefSeq" id="XP_013248665.1">
    <property type="nucleotide sequence ID" value="XM_013393211.1"/>
</dbReference>
<evidence type="ECO:0000256" key="2">
    <source>
        <dbReference type="SAM" id="MobiDB-lite"/>
    </source>
</evidence>
<accession>U6GNA5</accession>
<protein>
    <recommendedName>
        <fullName evidence="3">PIH1 N-terminal domain-containing protein</fullName>
    </recommendedName>
</protein>
<dbReference type="GeneID" id="25270384"/>
<keyword evidence="5" id="KW-1185">Reference proteome</keyword>
<dbReference type="OrthoDB" id="5135119at2759"/>
<dbReference type="VEuPathDB" id="ToxoDB:EAH_00023140"/>
<dbReference type="PANTHER" id="PTHR22997:SF0">
    <property type="entry name" value="PIH1 DOMAIN-CONTAINING PROTEIN 1"/>
    <property type="match status" value="1"/>
</dbReference>
<comment type="similarity">
    <text evidence="1">Belongs to the PIH1 family.</text>
</comment>
<reference evidence="4" key="1">
    <citation type="submission" date="2013-10" db="EMBL/GenBank/DDBJ databases">
        <title>Genomic analysis of the causative agents of coccidiosis in chickens.</title>
        <authorList>
            <person name="Reid A.J."/>
            <person name="Blake D."/>
            <person name="Billington K."/>
            <person name="Browne H."/>
            <person name="Dunn M."/>
            <person name="Hung S."/>
            <person name="Kawahara F."/>
            <person name="Miranda-Saavedra D."/>
            <person name="Mourier T."/>
            <person name="Nagra H."/>
            <person name="Otto T.D."/>
            <person name="Rawlings N."/>
            <person name="Sanchez A."/>
            <person name="Sanders M."/>
            <person name="Subramaniam C."/>
            <person name="Tay Y."/>
            <person name="Dear P."/>
            <person name="Doerig C."/>
            <person name="Gruber A."/>
            <person name="Parkinson J."/>
            <person name="Shirley M."/>
            <person name="Wan K.L."/>
            <person name="Berriman M."/>
            <person name="Tomley F."/>
            <person name="Pain A."/>
        </authorList>
    </citation>
    <scope>NUCLEOTIDE SEQUENCE</scope>
    <source>
        <strain evidence="4">Houghton</strain>
    </source>
</reference>
<evidence type="ECO:0000313" key="4">
    <source>
        <dbReference type="EMBL" id="CDI81701.1"/>
    </source>
</evidence>
<dbReference type="InterPro" id="IPR012981">
    <property type="entry name" value="PIH1_N"/>
</dbReference>
<dbReference type="Pfam" id="PF08190">
    <property type="entry name" value="PIH1"/>
    <property type="match status" value="1"/>
</dbReference>
<dbReference type="OMA" id="LAWEFKC"/>
<feature type="domain" description="PIH1 N-terminal" evidence="3">
    <location>
        <begin position="70"/>
        <end position="151"/>
    </location>
</feature>
<evidence type="ECO:0000256" key="1">
    <source>
        <dbReference type="ARBA" id="ARBA00008511"/>
    </source>
</evidence>
<evidence type="ECO:0000259" key="3">
    <source>
        <dbReference type="Pfam" id="PF08190"/>
    </source>
</evidence>
<sequence>MWESAISARDLLLQEQDRPRAFPGSFGAAGPNNLWEVGGDAGEALGINQREQLLHMSAGPHMASSLKGGGAALWIRPAPQFVIKARLQQGQKLFLNICSHPQIEPWHYKEDLSEEGQGPQGGVRIPMSIGPCVQTSDKQGTAALCCDVVFNRGKGCHEGLCEFVVNWPVLFAGAECDCAYPLGASSLIPFLQLQAFFVVFPQKHWSAAGENASPATSPVLKDVSGRASKYPLLAPQGPSSAPLGRCCCWTAGRLPPPMQRIRVTREAHIEVLTADSAAEARKASATGERAATAAPLPAKASSSLAEYLVWEGVFVTPADAGAYCLSLSQGLRPQQIPGSQTMSLSSQQDSLASTPHVVPWISSWINRYSSDSCGSSNNCGSERIIPAGSVEAALHMLQGRVYVLQLVLPRAAASVKAAATPFCSRCAAPRQRCYCGEASLAWEFKCTYALKISDLELIVLPLRGALWGIERNPTGPLNGCSLAFPLRLRSRAAFALVCTYGCCEKAQESLQQLQQQQWLPKGEARVAPHEGTQLSPKDTQSAGAAFLLTICLFVDDVAEEALARICPAAAVALAEAAAIGVEAARAEADKEEMSTKLQVEMDDSSSSDDSCSVILHGSTRAKAATEGSIYDSSSSSPSTHVAYDERHN</sequence>
<dbReference type="GO" id="GO:0005737">
    <property type="term" value="C:cytoplasm"/>
    <property type="evidence" value="ECO:0007669"/>
    <property type="project" value="TreeGrafter"/>
</dbReference>
<dbReference type="EMBL" id="HG671782">
    <property type="protein sequence ID" value="CDI81701.1"/>
    <property type="molecule type" value="Genomic_DNA"/>
</dbReference>
<dbReference type="Proteomes" id="UP000018050">
    <property type="component" value="Unassembled WGS sequence"/>
</dbReference>
<name>U6GNA5_EIMAC</name>